<dbReference type="Proteomes" id="UP001221898">
    <property type="component" value="Unassembled WGS sequence"/>
</dbReference>
<organism evidence="1 2">
    <name type="scientific">Aldrovandia affinis</name>
    <dbReference type="NCBI Taxonomy" id="143900"/>
    <lineage>
        <taxon>Eukaryota</taxon>
        <taxon>Metazoa</taxon>
        <taxon>Chordata</taxon>
        <taxon>Craniata</taxon>
        <taxon>Vertebrata</taxon>
        <taxon>Euteleostomi</taxon>
        <taxon>Actinopterygii</taxon>
        <taxon>Neopterygii</taxon>
        <taxon>Teleostei</taxon>
        <taxon>Notacanthiformes</taxon>
        <taxon>Halosauridae</taxon>
        <taxon>Aldrovandia</taxon>
    </lineage>
</organism>
<reference evidence="1" key="1">
    <citation type="journal article" date="2023" name="Science">
        <title>Genome structures resolve the early diversification of teleost fishes.</title>
        <authorList>
            <person name="Parey E."/>
            <person name="Louis A."/>
            <person name="Montfort J."/>
            <person name="Bouchez O."/>
            <person name="Roques C."/>
            <person name="Iampietro C."/>
            <person name="Lluch J."/>
            <person name="Castinel A."/>
            <person name="Donnadieu C."/>
            <person name="Desvignes T."/>
            <person name="Floi Bucao C."/>
            <person name="Jouanno E."/>
            <person name="Wen M."/>
            <person name="Mejri S."/>
            <person name="Dirks R."/>
            <person name="Jansen H."/>
            <person name="Henkel C."/>
            <person name="Chen W.J."/>
            <person name="Zahm M."/>
            <person name="Cabau C."/>
            <person name="Klopp C."/>
            <person name="Thompson A.W."/>
            <person name="Robinson-Rechavi M."/>
            <person name="Braasch I."/>
            <person name="Lecointre G."/>
            <person name="Bobe J."/>
            <person name="Postlethwait J.H."/>
            <person name="Berthelot C."/>
            <person name="Roest Crollius H."/>
            <person name="Guiguen Y."/>
        </authorList>
    </citation>
    <scope>NUCLEOTIDE SEQUENCE</scope>
    <source>
        <strain evidence="1">NC1722</strain>
    </source>
</reference>
<dbReference type="AlphaFoldDB" id="A0AAD7W980"/>
<evidence type="ECO:0000313" key="2">
    <source>
        <dbReference type="Proteomes" id="UP001221898"/>
    </source>
</evidence>
<comment type="caution">
    <text evidence="1">The sequence shown here is derived from an EMBL/GenBank/DDBJ whole genome shotgun (WGS) entry which is preliminary data.</text>
</comment>
<dbReference type="EMBL" id="JAINUG010000192">
    <property type="protein sequence ID" value="KAJ8388631.1"/>
    <property type="molecule type" value="Genomic_DNA"/>
</dbReference>
<name>A0AAD7W980_9TELE</name>
<proteinExistence type="predicted"/>
<protein>
    <submittedName>
        <fullName evidence="1">Uncharacterized protein</fullName>
    </submittedName>
</protein>
<gene>
    <name evidence="1" type="ORF">AAFF_G00131960</name>
</gene>
<feature type="non-terminal residue" evidence="1">
    <location>
        <position position="1"/>
    </location>
</feature>
<evidence type="ECO:0000313" key="1">
    <source>
        <dbReference type="EMBL" id="KAJ8388631.1"/>
    </source>
</evidence>
<keyword evidence="2" id="KW-1185">Reference proteome</keyword>
<sequence>PSTLLSALAPHRSTHQIQVTGACFSSGQRYCSPIPPVTHHALHPVQTPPLRLRWQTDCPIPPGTWQPLLAVSPLLCAGPSLVERSPAIGQDCGITSNLPQETQNPPLQTPLPLNTVHLVNLSSPLFTCSTRKKTEKKH</sequence>
<accession>A0AAD7W980</accession>